<dbReference type="AlphaFoldDB" id="A0A3B1DTZ8"/>
<protein>
    <submittedName>
        <fullName evidence="1">Uncharacterized protein</fullName>
    </submittedName>
</protein>
<dbReference type="EMBL" id="UOYO01000042">
    <property type="protein sequence ID" value="VAY88054.1"/>
    <property type="molecule type" value="Genomic_DNA"/>
</dbReference>
<reference evidence="1" key="1">
    <citation type="submission" date="2018-10" db="EMBL/GenBank/DDBJ databases">
        <authorList>
            <person name="Aoki K."/>
        </authorList>
    </citation>
    <scope>NUCLEOTIDE SEQUENCE</scope>
</reference>
<organism evidence="1">
    <name type="scientific">hydrothermal vent metagenome</name>
    <dbReference type="NCBI Taxonomy" id="652676"/>
    <lineage>
        <taxon>unclassified sequences</taxon>
        <taxon>metagenomes</taxon>
        <taxon>ecological metagenomes</taxon>
    </lineage>
</organism>
<accession>A0A3B1DTZ8</accession>
<proteinExistence type="predicted"/>
<sequence>MKKSFALFITIILVTLFATLSISIVETKTISTNIDTLKYLYLQSNMHLHYIKKYIQTHTKQEIKDFKLNDQRFTTNIILEDENNKTIYYIYIKTKDDTAVSLYDTVIK</sequence>
<gene>
    <name evidence="1" type="ORF">MNB_ARC-1_756</name>
</gene>
<name>A0A3B1DTZ8_9ZZZZ</name>
<evidence type="ECO:0000313" key="1">
    <source>
        <dbReference type="EMBL" id="VAY88054.1"/>
    </source>
</evidence>